<proteinExistence type="predicted"/>
<dbReference type="SUPFAM" id="SSF52540">
    <property type="entry name" value="P-loop containing nucleoside triphosphate hydrolases"/>
    <property type="match status" value="1"/>
</dbReference>
<keyword evidence="3" id="KW-1185">Reference proteome</keyword>
<sequence>MSFTEWVLALGDGKLPTVSLEGEEDSCWIKIPDDLLIPNSDDPFASVVSNTYLGLVNRYTDPKYLRNRGILTPTNQTVDEINSYVLNVIPGDITTYLSSDSICKFSGKVFDEDMMFPVEFLNSLKFPGLLNHELHLKIGIPIIFVEKYKSSAGLCNGTRALIKVYEMNPLIHFPVYSFFVPLLPAYAAYKTEALSIIPEIEYALLSEFQK</sequence>
<organism evidence="2 3">
    <name type="scientific">Dipteronia sinensis</name>
    <dbReference type="NCBI Taxonomy" id="43782"/>
    <lineage>
        <taxon>Eukaryota</taxon>
        <taxon>Viridiplantae</taxon>
        <taxon>Streptophyta</taxon>
        <taxon>Embryophyta</taxon>
        <taxon>Tracheophyta</taxon>
        <taxon>Spermatophyta</taxon>
        <taxon>Magnoliopsida</taxon>
        <taxon>eudicotyledons</taxon>
        <taxon>Gunneridae</taxon>
        <taxon>Pentapetalae</taxon>
        <taxon>rosids</taxon>
        <taxon>malvids</taxon>
        <taxon>Sapindales</taxon>
        <taxon>Sapindaceae</taxon>
        <taxon>Hippocastanoideae</taxon>
        <taxon>Acereae</taxon>
        <taxon>Dipteronia</taxon>
    </lineage>
</organism>
<feature type="domain" description="DNA helicase Pif1-like 2B" evidence="1">
    <location>
        <begin position="119"/>
        <end position="162"/>
    </location>
</feature>
<dbReference type="InterPro" id="IPR049163">
    <property type="entry name" value="Pif1-like_2B_dom"/>
</dbReference>
<accession>A0AAE0B4Q9</accession>
<evidence type="ECO:0000313" key="2">
    <source>
        <dbReference type="EMBL" id="KAK3229129.1"/>
    </source>
</evidence>
<evidence type="ECO:0000259" key="1">
    <source>
        <dbReference type="Pfam" id="PF21530"/>
    </source>
</evidence>
<dbReference type="Proteomes" id="UP001281410">
    <property type="component" value="Unassembled WGS sequence"/>
</dbReference>
<dbReference type="EMBL" id="JANJYJ010000001">
    <property type="protein sequence ID" value="KAK3229129.1"/>
    <property type="molecule type" value="Genomic_DNA"/>
</dbReference>
<name>A0AAE0B4Q9_9ROSI</name>
<comment type="caution">
    <text evidence="2">The sequence shown here is derived from an EMBL/GenBank/DDBJ whole genome shotgun (WGS) entry which is preliminary data.</text>
</comment>
<protein>
    <recommendedName>
        <fullName evidence="1">DNA helicase Pif1-like 2B domain-containing protein</fullName>
    </recommendedName>
</protein>
<dbReference type="PANTHER" id="PTHR10492">
    <property type="match status" value="1"/>
</dbReference>
<dbReference type="PANTHER" id="PTHR10492:SF90">
    <property type="entry name" value="ATP-DEPENDENT DNA HELICASE"/>
    <property type="match status" value="1"/>
</dbReference>
<evidence type="ECO:0000313" key="3">
    <source>
        <dbReference type="Proteomes" id="UP001281410"/>
    </source>
</evidence>
<reference evidence="2" key="1">
    <citation type="journal article" date="2023" name="Plant J.">
        <title>Genome sequences and population genomics provide insights into the demographic history, inbreeding, and mutation load of two 'living fossil' tree species of Dipteronia.</title>
        <authorList>
            <person name="Feng Y."/>
            <person name="Comes H.P."/>
            <person name="Chen J."/>
            <person name="Zhu S."/>
            <person name="Lu R."/>
            <person name="Zhang X."/>
            <person name="Li P."/>
            <person name="Qiu J."/>
            <person name="Olsen K.M."/>
            <person name="Qiu Y."/>
        </authorList>
    </citation>
    <scope>NUCLEOTIDE SEQUENCE</scope>
    <source>
        <strain evidence="2">NBL</strain>
    </source>
</reference>
<dbReference type="AlphaFoldDB" id="A0AAE0B4Q9"/>
<dbReference type="InterPro" id="IPR027417">
    <property type="entry name" value="P-loop_NTPase"/>
</dbReference>
<gene>
    <name evidence="2" type="ORF">Dsin_001010</name>
</gene>
<dbReference type="Pfam" id="PF21530">
    <property type="entry name" value="Pif1_2B_dom"/>
    <property type="match status" value="1"/>
</dbReference>